<evidence type="ECO:0000256" key="1">
    <source>
        <dbReference type="ARBA" id="ARBA00001974"/>
    </source>
</evidence>
<dbReference type="SUPFAM" id="SSF51730">
    <property type="entry name" value="FAD-linked oxidoreductase"/>
    <property type="match status" value="1"/>
</dbReference>
<dbReference type="GO" id="GO:0009086">
    <property type="term" value="P:methionine biosynthetic process"/>
    <property type="evidence" value="ECO:0007669"/>
    <property type="project" value="UniProtKB-KW"/>
</dbReference>
<dbReference type="InterPro" id="IPR003171">
    <property type="entry name" value="Mehydrof_redctse-like"/>
</dbReference>
<accession>A0A1G6Q988</accession>
<proteinExistence type="inferred from homology"/>
<keyword evidence="6 12" id="KW-0274">FAD</keyword>
<keyword evidence="4" id="KW-0028">Amino-acid biosynthesis</keyword>
<comment type="similarity">
    <text evidence="3 12">Belongs to the methylenetetrahydrofolate reductase family.</text>
</comment>
<evidence type="ECO:0000256" key="11">
    <source>
        <dbReference type="ARBA" id="ARBA00048628"/>
    </source>
</evidence>
<evidence type="ECO:0000256" key="8">
    <source>
        <dbReference type="ARBA" id="ARBA00023027"/>
    </source>
</evidence>
<dbReference type="EMBL" id="FMYP01000059">
    <property type="protein sequence ID" value="SDC89050.1"/>
    <property type="molecule type" value="Genomic_DNA"/>
</dbReference>
<comment type="catalytic activity">
    <reaction evidence="11">
        <text>(6S)-5-methyl-5,6,7,8-tetrahydrofolate + NAD(+) = (6R)-5,10-methylene-5,6,7,8-tetrahydrofolate + NADH + H(+)</text>
        <dbReference type="Rhea" id="RHEA:19821"/>
        <dbReference type="ChEBI" id="CHEBI:15378"/>
        <dbReference type="ChEBI" id="CHEBI:15636"/>
        <dbReference type="ChEBI" id="CHEBI:18608"/>
        <dbReference type="ChEBI" id="CHEBI:57540"/>
        <dbReference type="ChEBI" id="CHEBI:57945"/>
        <dbReference type="EC" id="1.5.1.54"/>
    </reaction>
    <physiologicalReaction direction="right-to-left" evidence="11">
        <dbReference type="Rhea" id="RHEA:19823"/>
    </physiologicalReaction>
</comment>
<dbReference type="Pfam" id="PF02219">
    <property type="entry name" value="MTHFR"/>
    <property type="match status" value="1"/>
</dbReference>
<dbReference type="UniPathway" id="UPA00193"/>
<keyword evidence="5 12" id="KW-0285">Flavoprotein</keyword>
<dbReference type="GO" id="GO:0071949">
    <property type="term" value="F:FAD binding"/>
    <property type="evidence" value="ECO:0007669"/>
    <property type="project" value="TreeGrafter"/>
</dbReference>
<dbReference type="InterPro" id="IPR004620">
    <property type="entry name" value="MTHF_reductase_bac"/>
</dbReference>
<dbReference type="RefSeq" id="WP_092439904.1">
    <property type="nucleotide sequence ID" value="NZ_FMYP01000059.1"/>
</dbReference>
<evidence type="ECO:0000256" key="10">
    <source>
        <dbReference type="ARBA" id="ARBA00034478"/>
    </source>
</evidence>
<evidence type="ECO:0000256" key="6">
    <source>
        <dbReference type="ARBA" id="ARBA00022827"/>
    </source>
</evidence>
<dbReference type="Proteomes" id="UP000199452">
    <property type="component" value="Unassembled WGS sequence"/>
</dbReference>
<evidence type="ECO:0000313" key="13">
    <source>
        <dbReference type="EMBL" id="SDC89050.1"/>
    </source>
</evidence>
<dbReference type="EC" id="1.5.1.54" evidence="12"/>
<dbReference type="PANTHER" id="PTHR45754">
    <property type="entry name" value="METHYLENETETRAHYDROFOLATE REDUCTASE"/>
    <property type="match status" value="1"/>
</dbReference>
<protein>
    <recommendedName>
        <fullName evidence="12">Methylenetetrahydrofolate reductase</fullName>
        <ecNumber evidence="12">1.5.1.54</ecNumber>
    </recommendedName>
</protein>
<organism evidence="13 14">
    <name type="scientific">Williamwhitmania taraxaci</name>
    <dbReference type="NCBI Taxonomy" id="1640674"/>
    <lineage>
        <taxon>Bacteria</taxon>
        <taxon>Pseudomonadati</taxon>
        <taxon>Bacteroidota</taxon>
        <taxon>Bacteroidia</taxon>
        <taxon>Bacteroidales</taxon>
        <taxon>Williamwhitmaniaceae</taxon>
        <taxon>Williamwhitmania</taxon>
    </lineage>
</organism>
<dbReference type="OrthoDB" id="9812555at2"/>
<keyword evidence="8" id="KW-0520">NAD</keyword>
<evidence type="ECO:0000256" key="5">
    <source>
        <dbReference type="ARBA" id="ARBA00022630"/>
    </source>
</evidence>
<name>A0A1G6Q988_9BACT</name>
<dbReference type="GO" id="GO:0005829">
    <property type="term" value="C:cytosol"/>
    <property type="evidence" value="ECO:0007669"/>
    <property type="project" value="InterPro"/>
</dbReference>
<dbReference type="AlphaFoldDB" id="A0A1G6Q988"/>
<dbReference type="Gene3D" id="3.20.20.220">
    <property type="match status" value="1"/>
</dbReference>
<comment type="cofactor">
    <cofactor evidence="1 12">
        <name>FAD</name>
        <dbReference type="ChEBI" id="CHEBI:57692"/>
    </cofactor>
</comment>
<evidence type="ECO:0000313" key="14">
    <source>
        <dbReference type="Proteomes" id="UP000199452"/>
    </source>
</evidence>
<dbReference type="PANTHER" id="PTHR45754:SF3">
    <property type="entry name" value="METHYLENETETRAHYDROFOLATE REDUCTASE (NADPH)"/>
    <property type="match status" value="1"/>
</dbReference>
<sequence length="317" mass="35420">MTITEHISNAQSTLFSFELLPPLKGENLQTIFNAIDPLLEFAPAYINVTYHREEVVYHKGKSGAFLPKVLRRRPGTVGIAAAIQHRYNIDVVPHVICGGFSKEDTEDALIDFDFLGINNLLAVRGDADKITGRFEPNPAGHPHAVDLIKQIVRMNNGHYNDENIESATPTKFCIGVAGYPEKHTEAPNMANDLMYLKAKVDAGAEYIVTQLFFDNKKYFSFVESCRKVGITVPIIPGLKPISVKEHMSLLPRVFNVDLPEDLVRELVICNDNKSARELGIEWTIQQAKELKQAGVPSIHFYTMGKSDNIARIARAVY</sequence>
<evidence type="ECO:0000256" key="2">
    <source>
        <dbReference type="ARBA" id="ARBA00004777"/>
    </source>
</evidence>
<keyword evidence="7 12" id="KW-0560">Oxidoreductase</keyword>
<keyword evidence="14" id="KW-1185">Reference proteome</keyword>
<dbReference type="CDD" id="cd00537">
    <property type="entry name" value="MTHFR"/>
    <property type="match status" value="1"/>
</dbReference>
<dbReference type="InterPro" id="IPR029041">
    <property type="entry name" value="FAD-linked_oxidoreductase-like"/>
</dbReference>
<evidence type="ECO:0000256" key="4">
    <source>
        <dbReference type="ARBA" id="ARBA00022605"/>
    </source>
</evidence>
<dbReference type="GO" id="GO:0035999">
    <property type="term" value="P:tetrahydrofolate interconversion"/>
    <property type="evidence" value="ECO:0007669"/>
    <property type="project" value="UniProtKB-UniPathway"/>
</dbReference>
<comment type="pathway">
    <text evidence="10">Amino-acid biosynthesis; L-methionine biosynthesis via de novo pathway.</text>
</comment>
<dbReference type="GO" id="GO:0106312">
    <property type="term" value="F:methylenetetrahydrofolate reductase (NADH) activity"/>
    <property type="evidence" value="ECO:0007669"/>
    <property type="project" value="UniProtKB-EC"/>
</dbReference>
<evidence type="ECO:0000256" key="3">
    <source>
        <dbReference type="ARBA" id="ARBA00006743"/>
    </source>
</evidence>
<evidence type="ECO:0000256" key="12">
    <source>
        <dbReference type="RuleBase" id="RU003862"/>
    </source>
</evidence>
<evidence type="ECO:0000256" key="7">
    <source>
        <dbReference type="ARBA" id="ARBA00023002"/>
    </source>
</evidence>
<evidence type="ECO:0000256" key="9">
    <source>
        <dbReference type="ARBA" id="ARBA00023167"/>
    </source>
</evidence>
<comment type="pathway">
    <text evidence="2 12">One-carbon metabolism; tetrahydrofolate interconversion.</text>
</comment>
<keyword evidence="9" id="KW-0486">Methionine biosynthesis</keyword>
<dbReference type="NCBIfam" id="TIGR00676">
    <property type="entry name" value="fadh2"/>
    <property type="match status" value="1"/>
</dbReference>
<dbReference type="STRING" id="1640674.SAMN05216323_105911"/>
<reference evidence="13 14" key="1">
    <citation type="submission" date="2016-09" db="EMBL/GenBank/DDBJ databases">
        <authorList>
            <person name="Capua I."/>
            <person name="De Benedictis P."/>
            <person name="Joannis T."/>
            <person name="Lombin L.H."/>
            <person name="Cattoli G."/>
        </authorList>
    </citation>
    <scope>NUCLEOTIDE SEQUENCE [LARGE SCALE GENOMIC DNA]</scope>
    <source>
        <strain evidence="13 14">A7P-90m</strain>
    </source>
</reference>
<gene>
    <name evidence="13" type="ORF">SAMN05216323_105911</name>
</gene>